<dbReference type="EC" id="2.7.1.130" evidence="3 13"/>
<dbReference type="SUPFAM" id="SSF52540">
    <property type="entry name" value="P-loop containing nucleoside triphosphate hydrolases"/>
    <property type="match status" value="1"/>
</dbReference>
<keyword evidence="10 13" id="KW-0067">ATP-binding</keyword>
<dbReference type="GO" id="GO:0009029">
    <property type="term" value="F:lipid-A 4'-kinase activity"/>
    <property type="evidence" value="ECO:0007669"/>
    <property type="project" value="UniProtKB-EC"/>
</dbReference>
<evidence type="ECO:0000256" key="6">
    <source>
        <dbReference type="ARBA" id="ARBA00022556"/>
    </source>
</evidence>
<dbReference type="Proteomes" id="UP001201449">
    <property type="component" value="Unassembled WGS sequence"/>
</dbReference>
<protein>
    <recommendedName>
        <fullName evidence="4 13">Tetraacyldisaccharide 4'-kinase</fullName>
        <ecNumber evidence="3 13">2.7.1.130</ecNumber>
    </recommendedName>
    <alternativeName>
        <fullName evidence="12 13">Lipid A 4'-kinase</fullName>
    </alternativeName>
</protein>
<keyword evidence="5 13" id="KW-0444">Lipid biosynthesis</keyword>
<gene>
    <name evidence="13 14" type="primary">lpxK</name>
    <name evidence="14" type="ORF">L0U89_18765</name>
</gene>
<comment type="pathway">
    <text evidence="2 13">Glycolipid biosynthesis; lipid IV(A) biosynthesis; lipid IV(A) from (3R)-3-hydroxytetradecanoyl-[acyl-carrier-protein] and UDP-N-acetyl-alpha-D-glucosamine: step 6/6.</text>
</comment>
<evidence type="ECO:0000256" key="11">
    <source>
        <dbReference type="ARBA" id="ARBA00023098"/>
    </source>
</evidence>
<dbReference type="Pfam" id="PF02606">
    <property type="entry name" value="LpxK"/>
    <property type="match status" value="1"/>
</dbReference>
<dbReference type="PANTHER" id="PTHR42724:SF1">
    <property type="entry name" value="TETRAACYLDISACCHARIDE 4'-KINASE, MITOCHONDRIAL-RELATED"/>
    <property type="match status" value="1"/>
</dbReference>
<evidence type="ECO:0000256" key="1">
    <source>
        <dbReference type="ARBA" id="ARBA00002274"/>
    </source>
</evidence>
<name>A0ABS9C0T7_9BACT</name>
<keyword evidence="8 13" id="KW-0547">Nucleotide-binding</keyword>
<evidence type="ECO:0000256" key="10">
    <source>
        <dbReference type="ARBA" id="ARBA00022840"/>
    </source>
</evidence>
<evidence type="ECO:0000313" key="14">
    <source>
        <dbReference type="EMBL" id="MCF1753109.1"/>
    </source>
</evidence>
<comment type="caution">
    <text evidence="14">The sequence shown here is derived from an EMBL/GenBank/DDBJ whole genome shotgun (WGS) entry which is preliminary data.</text>
</comment>
<keyword evidence="7 13" id="KW-0808">Transferase</keyword>
<sequence>MRWYAPWLYPFALLYNGVTKVRNKLFDRGTFASFNPPIPTVVVGNLNVGGSGKTPMVEFLIESFADQYRTVTLSRGYGRKTKGFLLASQDTGPEQIGDEPFQIFSKYKEKIHVAVGEKRVDAAHEILSKLTETQLLILDDAFQHRYILGDLKILLTTFQGPFFEDHLLPAGTLRESRAGAARADIIVVTKCPNELLVSEKERFLKEISRYSKARVLFAGLGYGSPKVVSGQEQGIQTKKVIALSGIADNSLFLAEARRRFEVLEVLDFPDHYTYRESDMSALKQLSEKHGGAAVLTTEKDAVKLKSPAFREYLAEIPIFALPVNIKLSDADAQVLRSRVKQSIEEKLKIREV</sequence>
<evidence type="ECO:0000256" key="8">
    <source>
        <dbReference type="ARBA" id="ARBA00022741"/>
    </source>
</evidence>
<keyword evidence="15" id="KW-1185">Reference proteome</keyword>
<evidence type="ECO:0000256" key="3">
    <source>
        <dbReference type="ARBA" id="ARBA00012071"/>
    </source>
</evidence>
<evidence type="ECO:0000256" key="13">
    <source>
        <dbReference type="HAMAP-Rule" id="MF_00409"/>
    </source>
</evidence>
<accession>A0ABS9C0T7</accession>
<comment type="catalytic activity">
    <reaction evidence="13">
        <text>a lipid A disaccharide + ATP = a lipid IVA + ADP + H(+)</text>
        <dbReference type="Rhea" id="RHEA:67840"/>
        <dbReference type="ChEBI" id="CHEBI:15378"/>
        <dbReference type="ChEBI" id="CHEBI:30616"/>
        <dbReference type="ChEBI" id="CHEBI:176343"/>
        <dbReference type="ChEBI" id="CHEBI:176425"/>
        <dbReference type="ChEBI" id="CHEBI:456216"/>
        <dbReference type="EC" id="2.7.1.130"/>
    </reaction>
</comment>
<keyword evidence="11 13" id="KW-0443">Lipid metabolism</keyword>
<dbReference type="HAMAP" id="MF_00409">
    <property type="entry name" value="LpxK"/>
    <property type="match status" value="1"/>
</dbReference>
<evidence type="ECO:0000256" key="4">
    <source>
        <dbReference type="ARBA" id="ARBA00016436"/>
    </source>
</evidence>
<evidence type="ECO:0000313" key="15">
    <source>
        <dbReference type="Proteomes" id="UP001201449"/>
    </source>
</evidence>
<feature type="binding site" evidence="13">
    <location>
        <begin position="47"/>
        <end position="54"/>
    </location>
    <ligand>
        <name>ATP</name>
        <dbReference type="ChEBI" id="CHEBI:30616"/>
    </ligand>
</feature>
<evidence type="ECO:0000256" key="7">
    <source>
        <dbReference type="ARBA" id="ARBA00022679"/>
    </source>
</evidence>
<comment type="function">
    <text evidence="1 13">Transfers the gamma-phosphate of ATP to the 4'-position of a tetraacyldisaccharide 1-phosphate intermediate (termed DS-1-P) to form tetraacyldisaccharide 1,4'-bis-phosphate (lipid IVA).</text>
</comment>
<keyword evidence="9 13" id="KW-0418">Kinase</keyword>
<organism evidence="14 15">
    <name type="scientific">Mariniradius sediminis</name>
    <dbReference type="NCBI Taxonomy" id="2909237"/>
    <lineage>
        <taxon>Bacteria</taxon>
        <taxon>Pseudomonadati</taxon>
        <taxon>Bacteroidota</taxon>
        <taxon>Cytophagia</taxon>
        <taxon>Cytophagales</taxon>
        <taxon>Cyclobacteriaceae</taxon>
        <taxon>Mariniradius</taxon>
    </lineage>
</organism>
<dbReference type="RefSeq" id="WP_234862928.1">
    <property type="nucleotide sequence ID" value="NZ_JAKEVZ010000020.1"/>
</dbReference>
<dbReference type="PANTHER" id="PTHR42724">
    <property type="entry name" value="TETRAACYLDISACCHARIDE 4'-KINASE"/>
    <property type="match status" value="1"/>
</dbReference>
<evidence type="ECO:0000256" key="12">
    <source>
        <dbReference type="ARBA" id="ARBA00029757"/>
    </source>
</evidence>
<dbReference type="EMBL" id="JAKEVZ010000020">
    <property type="protein sequence ID" value="MCF1753109.1"/>
    <property type="molecule type" value="Genomic_DNA"/>
</dbReference>
<reference evidence="14 15" key="1">
    <citation type="submission" date="2022-01" db="EMBL/GenBank/DDBJ databases">
        <title>Mariniradius saccharolyticus sp. nov., isolated from sediment of a river.</title>
        <authorList>
            <person name="Liu H."/>
        </authorList>
    </citation>
    <scope>NUCLEOTIDE SEQUENCE [LARGE SCALE GENOMIC DNA]</scope>
    <source>
        <strain evidence="14 15">RY-2</strain>
    </source>
</reference>
<dbReference type="InterPro" id="IPR027417">
    <property type="entry name" value="P-loop_NTPase"/>
</dbReference>
<comment type="similarity">
    <text evidence="13">Belongs to the LpxK family.</text>
</comment>
<proteinExistence type="inferred from homology"/>
<evidence type="ECO:0000256" key="2">
    <source>
        <dbReference type="ARBA" id="ARBA00004870"/>
    </source>
</evidence>
<evidence type="ECO:0000256" key="9">
    <source>
        <dbReference type="ARBA" id="ARBA00022777"/>
    </source>
</evidence>
<keyword evidence="6 13" id="KW-0441">Lipid A biosynthesis</keyword>
<dbReference type="InterPro" id="IPR003758">
    <property type="entry name" value="LpxK"/>
</dbReference>
<evidence type="ECO:0000256" key="5">
    <source>
        <dbReference type="ARBA" id="ARBA00022516"/>
    </source>
</evidence>
<dbReference type="NCBIfam" id="TIGR00682">
    <property type="entry name" value="lpxK"/>
    <property type="match status" value="1"/>
</dbReference>